<dbReference type="InterPro" id="IPR002747">
    <property type="entry name" value="SAM_OH_AdoTrfase"/>
</dbReference>
<evidence type="ECO:0000259" key="4">
    <source>
        <dbReference type="Pfam" id="PF20257"/>
    </source>
</evidence>
<dbReference type="InterPro" id="IPR046469">
    <property type="entry name" value="SAM_HAT_N"/>
</dbReference>
<dbReference type="Pfam" id="PF20257">
    <property type="entry name" value="SAM_HAT_C"/>
    <property type="match status" value="1"/>
</dbReference>
<dbReference type="Gene3D" id="3.40.50.10790">
    <property type="entry name" value="S-adenosyl-l-methionine hydroxide adenosyltransferase, N-terminal"/>
    <property type="match status" value="1"/>
</dbReference>
<dbReference type="Proteomes" id="UP000322981">
    <property type="component" value="Unassembled WGS sequence"/>
</dbReference>
<keyword evidence="6" id="KW-1185">Reference proteome</keyword>
<accession>A0A5M8FSF6</accession>
<dbReference type="RefSeq" id="WP_150093134.1">
    <property type="nucleotide sequence ID" value="NZ_JBFUOH010000006.1"/>
</dbReference>
<dbReference type="PANTHER" id="PTHR35092:SF1">
    <property type="entry name" value="CHLORINASE MJ1651"/>
    <property type="match status" value="1"/>
</dbReference>
<dbReference type="InterPro" id="IPR023228">
    <property type="entry name" value="SAM_OH_AdoTrfase_N_sf"/>
</dbReference>
<keyword evidence="1" id="KW-0949">S-adenosyl-L-methionine</keyword>
<comment type="caution">
    <text evidence="5">The sequence shown here is derived from an EMBL/GenBank/DDBJ whole genome shotgun (WGS) entry which is preliminary data.</text>
</comment>
<dbReference type="PANTHER" id="PTHR35092">
    <property type="entry name" value="CHLORINASE MJ1651"/>
    <property type="match status" value="1"/>
</dbReference>
<protein>
    <submittedName>
        <fullName evidence="5">SAM-dependent chlorinase/fluorinase</fullName>
    </submittedName>
</protein>
<evidence type="ECO:0000259" key="3">
    <source>
        <dbReference type="Pfam" id="PF01887"/>
    </source>
</evidence>
<dbReference type="AlphaFoldDB" id="A0A5M8FSF6"/>
<evidence type="ECO:0000313" key="5">
    <source>
        <dbReference type="EMBL" id="KAA6184972.1"/>
    </source>
</evidence>
<organism evidence="5 6">
    <name type="scientific">Thiohalocapsa marina</name>
    <dbReference type="NCBI Taxonomy" id="424902"/>
    <lineage>
        <taxon>Bacteria</taxon>
        <taxon>Pseudomonadati</taxon>
        <taxon>Pseudomonadota</taxon>
        <taxon>Gammaproteobacteria</taxon>
        <taxon>Chromatiales</taxon>
        <taxon>Chromatiaceae</taxon>
        <taxon>Thiohalocapsa</taxon>
    </lineage>
</organism>
<dbReference type="SUPFAM" id="SSF102522">
    <property type="entry name" value="Bacterial fluorinating enzyme, N-terminal domain"/>
    <property type="match status" value="1"/>
</dbReference>
<proteinExistence type="inferred from homology"/>
<dbReference type="PIRSF" id="PIRSF006779">
    <property type="entry name" value="UCP006779"/>
    <property type="match status" value="1"/>
</dbReference>
<feature type="domain" description="S-adenosyl-l-methionine hydroxide adenosyltransferase N-terminal" evidence="3">
    <location>
        <begin position="10"/>
        <end position="148"/>
    </location>
</feature>
<evidence type="ECO:0000256" key="1">
    <source>
        <dbReference type="ARBA" id="ARBA00022691"/>
    </source>
</evidence>
<dbReference type="Pfam" id="PF01887">
    <property type="entry name" value="SAM_HAT_N"/>
    <property type="match status" value="1"/>
</dbReference>
<dbReference type="EMBL" id="VWXX01000014">
    <property type="protein sequence ID" value="KAA6184972.1"/>
    <property type="molecule type" value="Genomic_DNA"/>
</dbReference>
<dbReference type="InterPro" id="IPR046470">
    <property type="entry name" value="SAM_HAT_C"/>
</dbReference>
<dbReference type="InterPro" id="IPR023227">
    <property type="entry name" value="SAM_OH_AdoTrfase_C_sf"/>
</dbReference>
<dbReference type="OrthoDB" id="9792195at2"/>
<evidence type="ECO:0000256" key="2">
    <source>
        <dbReference type="ARBA" id="ARBA00024035"/>
    </source>
</evidence>
<dbReference type="SUPFAM" id="SSF101852">
    <property type="entry name" value="Bacterial fluorinating enzyme, C-terminal domain"/>
    <property type="match status" value="1"/>
</dbReference>
<gene>
    <name evidence="5" type="ORF">F2Q65_10570</name>
</gene>
<sequence length="255" mass="27778">MTLTDYPRRIALVTDFGVGPYVGQIRLLLSGLIPATPVIPLISDLAPFRPDLAAYLLPALIEDMPAQTLYLCVVDPGVGSDRAIIAARVRDHWLIGPDNGLLVPAIRSDPEAEVFRIDWRPPALSDSFHGRDLFAPLAAHMVRGALPKAIPIPSDTLVGRELPPQQAKICYVDHYGNLITGIDARTIDRDWVIALGDRPIRHARTFSEVPPGTAFWYANAFRLLEIAVNQARADQLLDLGVGDAIAFSQTGGLPL</sequence>
<name>A0A5M8FSF6_9GAMM</name>
<dbReference type="Gene3D" id="2.40.30.90">
    <property type="entry name" value="Bacterial fluorinating enzyme like"/>
    <property type="match status" value="1"/>
</dbReference>
<comment type="similarity">
    <text evidence="2">Belongs to the SAM hydrolase / SAM-dependent halogenase family.</text>
</comment>
<feature type="domain" description="S-adenosyl-l-methionine hydroxide adenosyltransferase C-terminal" evidence="4">
    <location>
        <begin position="168"/>
        <end position="245"/>
    </location>
</feature>
<evidence type="ECO:0000313" key="6">
    <source>
        <dbReference type="Proteomes" id="UP000322981"/>
    </source>
</evidence>
<reference evidence="5 6" key="1">
    <citation type="submission" date="2019-09" db="EMBL/GenBank/DDBJ databases">
        <title>Whole-genome sequence of the purple sulfur bacterium Thiohalocapsa marina DSM 19078.</title>
        <authorList>
            <person name="Kyndt J.A."/>
            <person name="Meyer T.E."/>
        </authorList>
    </citation>
    <scope>NUCLEOTIDE SEQUENCE [LARGE SCALE GENOMIC DNA]</scope>
    <source>
        <strain evidence="5 6">DSM 19078</strain>
    </source>
</reference>